<name>X0Z2K7_9ZZZZ</name>
<feature type="non-terminal residue" evidence="1">
    <location>
        <position position="44"/>
    </location>
</feature>
<reference evidence="1" key="1">
    <citation type="journal article" date="2014" name="Front. Microbiol.">
        <title>High frequency of phylogenetically diverse reductive dehalogenase-homologous genes in deep subseafloor sedimentary metagenomes.</title>
        <authorList>
            <person name="Kawai M."/>
            <person name="Futagami T."/>
            <person name="Toyoda A."/>
            <person name="Takaki Y."/>
            <person name="Nishi S."/>
            <person name="Hori S."/>
            <person name="Arai W."/>
            <person name="Tsubouchi T."/>
            <person name="Morono Y."/>
            <person name="Uchiyama I."/>
            <person name="Ito T."/>
            <person name="Fujiyama A."/>
            <person name="Inagaki F."/>
            <person name="Takami H."/>
        </authorList>
    </citation>
    <scope>NUCLEOTIDE SEQUENCE</scope>
    <source>
        <strain evidence="1">Expedition CK06-06</strain>
    </source>
</reference>
<dbReference type="EMBL" id="BART01005264">
    <property type="protein sequence ID" value="GAG63445.1"/>
    <property type="molecule type" value="Genomic_DNA"/>
</dbReference>
<comment type="caution">
    <text evidence="1">The sequence shown here is derived from an EMBL/GenBank/DDBJ whole genome shotgun (WGS) entry which is preliminary data.</text>
</comment>
<sequence>MLTGEKLSDSVKYSQLKLLESAKTLLIERSMALPPLPYGKGLRA</sequence>
<gene>
    <name evidence="1" type="ORF">S01H4_12411</name>
</gene>
<dbReference type="AlphaFoldDB" id="X0Z2K7"/>
<evidence type="ECO:0000313" key="1">
    <source>
        <dbReference type="EMBL" id="GAG63445.1"/>
    </source>
</evidence>
<organism evidence="1">
    <name type="scientific">marine sediment metagenome</name>
    <dbReference type="NCBI Taxonomy" id="412755"/>
    <lineage>
        <taxon>unclassified sequences</taxon>
        <taxon>metagenomes</taxon>
        <taxon>ecological metagenomes</taxon>
    </lineage>
</organism>
<accession>X0Z2K7</accession>
<protein>
    <submittedName>
        <fullName evidence="1">Uncharacterized protein</fullName>
    </submittedName>
</protein>
<proteinExistence type="predicted"/>